<reference evidence="3" key="1">
    <citation type="journal article" date="2023" name="Commun. Biol.">
        <title>Genome analysis of Parmales, the sister group of diatoms, reveals the evolutionary specialization of diatoms from phago-mixotrophs to photoautotrophs.</title>
        <authorList>
            <person name="Ban H."/>
            <person name="Sato S."/>
            <person name="Yoshikawa S."/>
            <person name="Yamada K."/>
            <person name="Nakamura Y."/>
            <person name="Ichinomiya M."/>
            <person name="Sato N."/>
            <person name="Blanc-Mathieu R."/>
            <person name="Endo H."/>
            <person name="Kuwata A."/>
            <person name="Ogata H."/>
        </authorList>
    </citation>
    <scope>NUCLEOTIDE SEQUENCE [LARGE SCALE GENOMIC DNA]</scope>
    <source>
        <strain evidence="3">NIES 3700</strain>
    </source>
</reference>
<feature type="compositionally biased region" description="Gly residues" evidence="1">
    <location>
        <begin position="147"/>
        <end position="161"/>
    </location>
</feature>
<accession>A0A9W6ZDV7</accession>
<keyword evidence="3" id="KW-1185">Reference proteome</keyword>
<feature type="region of interest" description="Disordered" evidence="1">
    <location>
        <begin position="139"/>
        <end position="162"/>
    </location>
</feature>
<proteinExistence type="predicted"/>
<dbReference type="OrthoDB" id="10502254at2759"/>
<comment type="caution">
    <text evidence="2">The sequence shown here is derived from an EMBL/GenBank/DDBJ whole genome shotgun (WGS) entry which is preliminary data.</text>
</comment>
<dbReference type="Proteomes" id="UP001165122">
    <property type="component" value="Unassembled WGS sequence"/>
</dbReference>
<name>A0A9W6ZDV7_9STRA</name>
<protein>
    <submittedName>
        <fullName evidence="2">Uncharacterized protein</fullName>
    </submittedName>
</protein>
<dbReference type="AlphaFoldDB" id="A0A9W6ZDV7"/>
<dbReference type="EMBL" id="BRXW01000395">
    <property type="protein sequence ID" value="GMH50396.1"/>
    <property type="molecule type" value="Genomic_DNA"/>
</dbReference>
<evidence type="ECO:0000313" key="3">
    <source>
        <dbReference type="Proteomes" id="UP001165122"/>
    </source>
</evidence>
<gene>
    <name evidence="2" type="ORF">TrLO_g8157</name>
</gene>
<evidence type="ECO:0000256" key="1">
    <source>
        <dbReference type="SAM" id="MobiDB-lite"/>
    </source>
</evidence>
<evidence type="ECO:0000313" key="2">
    <source>
        <dbReference type="EMBL" id="GMH50396.1"/>
    </source>
</evidence>
<sequence>MDRCTIDVISPSHLHVANLSTLPTLEVLQVLHHVRLHAFCGLPPGSHMVAKIVNSIQEEKGMRGTVWLMGDYRFGNYSSETHPPVCRVNNVAREKCNVNDEEIAERAVRCMECVVGRDPELKIVPWDLVVRESAREIAKKGGKKGGKGGGGGGGSGSGSGSESGSVGSYINIRKKFPDNVVDIATNLNRANLKIEDLILDRGGHPSMEGLRFMVDILVFGGKPPPAPSLLEVIFNRRNVVRAGLMFSHRIVEAGLVPLQRYLAVVRPRRKYRGSNLWLLLATRLTNLYQLHLYAITNLAIVNETGFAGWMRMNEYYKISYTMIFGWEGYDGLSPPLLT</sequence>
<organism evidence="2 3">
    <name type="scientific">Triparma laevis f. longispina</name>
    <dbReference type="NCBI Taxonomy" id="1714387"/>
    <lineage>
        <taxon>Eukaryota</taxon>
        <taxon>Sar</taxon>
        <taxon>Stramenopiles</taxon>
        <taxon>Ochrophyta</taxon>
        <taxon>Bolidophyceae</taxon>
        <taxon>Parmales</taxon>
        <taxon>Triparmaceae</taxon>
        <taxon>Triparma</taxon>
    </lineage>
</organism>